<dbReference type="AlphaFoldDB" id="A0A2H5QFM5"/>
<accession>A0A2H5QFM5</accession>
<organism evidence="1 2">
    <name type="scientific">Citrus unshiu</name>
    <name type="common">Satsuma mandarin</name>
    <name type="synonym">Citrus nobilis var. unshiu</name>
    <dbReference type="NCBI Taxonomy" id="55188"/>
    <lineage>
        <taxon>Eukaryota</taxon>
        <taxon>Viridiplantae</taxon>
        <taxon>Streptophyta</taxon>
        <taxon>Embryophyta</taxon>
        <taxon>Tracheophyta</taxon>
        <taxon>Spermatophyta</taxon>
        <taxon>Magnoliopsida</taxon>
        <taxon>eudicotyledons</taxon>
        <taxon>Gunneridae</taxon>
        <taxon>Pentapetalae</taxon>
        <taxon>rosids</taxon>
        <taxon>malvids</taxon>
        <taxon>Sapindales</taxon>
        <taxon>Rutaceae</taxon>
        <taxon>Aurantioideae</taxon>
        <taxon>Citrus</taxon>
    </lineage>
</organism>
<proteinExistence type="predicted"/>
<sequence>MDISVTLVTHALETSTILEDCKDWRQGGFTDVLQEQIQARNLSCSSLLKLDFILCKLPSQEDLKYVSKSPFSNKVRTHRSTPCKTIFDSRELGG</sequence>
<keyword evidence="2" id="KW-1185">Reference proteome</keyword>
<evidence type="ECO:0000313" key="2">
    <source>
        <dbReference type="Proteomes" id="UP000236630"/>
    </source>
</evidence>
<gene>
    <name evidence="1" type="ORF">CUMW_225580</name>
</gene>
<dbReference type="EMBL" id="BDQV01000353">
    <property type="protein sequence ID" value="GAY63437.1"/>
    <property type="molecule type" value="Genomic_DNA"/>
</dbReference>
<comment type="caution">
    <text evidence="1">The sequence shown here is derived from an EMBL/GenBank/DDBJ whole genome shotgun (WGS) entry which is preliminary data.</text>
</comment>
<name>A0A2H5QFM5_CITUN</name>
<protein>
    <submittedName>
        <fullName evidence="1">Uncharacterized protein</fullName>
    </submittedName>
</protein>
<evidence type="ECO:0000313" key="1">
    <source>
        <dbReference type="EMBL" id="GAY63437.1"/>
    </source>
</evidence>
<dbReference type="Proteomes" id="UP000236630">
    <property type="component" value="Unassembled WGS sequence"/>
</dbReference>
<reference evidence="1 2" key="1">
    <citation type="journal article" date="2017" name="Front. Genet.">
        <title>Draft sequencing of the heterozygous diploid genome of Satsuma (Citrus unshiu Marc.) using a hybrid assembly approach.</title>
        <authorList>
            <person name="Shimizu T."/>
            <person name="Tanizawa Y."/>
            <person name="Mochizuki T."/>
            <person name="Nagasaki H."/>
            <person name="Yoshioka T."/>
            <person name="Toyoda A."/>
            <person name="Fujiyama A."/>
            <person name="Kaminuma E."/>
            <person name="Nakamura Y."/>
        </authorList>
    </citation>
    <scope>NUCLEOTIDE SEQUENCE [LARGE SCALE GENOMIC DNA]</scope>
    <source>
        <strain evidence="2">cv. Miyagawa wase</strain>
    </source>
</reference>